<reference evidence="1 2" key="1">
    <citation type="submission" date="2022-10" db="EMBL/GenBank/DDBJ databases">
        <title>The complete genomes of actinobacterial strains from the NBC collection.</title>
        <authorList>
            <person name="Joergensen T.S."/>
            <person name="Alvarez Arevalo M."/>
            <person name="Sterndorff E.B."/>
            <person name="Faurdal D."/>
            <person name="Vuksanovic O."/>
            <person name="Mourched A.-S."/>
            <person name="Charusanti P."/>
            <person name="Shaw S."/>
            <person name="Blin K."/>
            <person name="Weber T."/>
        </authorList>
    </citation>
    <scope>NUCLEOTIDE SEQUENCE [LARGE SCALE GENOMIC DNA]</scope>
    <source>
        <strain evidence="1 2">NBC_00123</strain>
    </source>
</reference>
<dbReference type="RefSeq" id="WP_406336839.1">
    <property type="nucleotide sequence ID" value="NZ_CP108188.1"/>
</dbReference>
<evidence type="ECO:0000313" key="2">
    <source>
        <dbReference type="Proteomes" id="UP001622594"/>
    </source>
</evidence>
<accession>A0ABZ1LLZ3</accession>
<evidence type="ECO:0000313" key="1">
    <source>
        <dbReference type="EMBL" id="WTR74388.1"/>
    </source>
</evidence>
<protein>
    <submittedName>
        <fullName evidence="1">Uncharacterized protein</fullName>
    </submittedName>
</protein>
<sequence length="98" mass="10417">MNVELFAHPLSFRRQPQAQADRLAAHGADGVRLAFSYHGGRWLLTTSDPCAVADFRAGQWFRDEAAPVNGNEPALPVLGDDATTATTALLRAGLGVTA</sequence>
<dbReference type="Proteomes" id="UP001622594">
    <property type="component" value="Chromosome"/>
</dbReference>
<keyword evidence="2" id="KW-1185">Reference proteome</keyword>
<dbReference type="EMBL" id="CP108188">
    <property type="protein sequence ID" value="WTR74388.1"/>
    <property type="molecule type" value="Genomic_DNA"/>
</dbReference>
<organism evidence="1 2">
    <name type="scientific">Streptomyces zaomyceticus</name>
    <dbReference type="NCBI Taxonomy" id="68286"/>
    <lineage>
        <taxon>Bacteria</taxon>
        <taxon>Bacillati</taxon>
        <taxon>Actinomycetota</taxon>
        <taxon>Actinomycetes</taxon>
        <taxon>Kitasatosporales</taxon>
        <taxon>Streptomycetaceae</taxon>
        <taxon>Streptomyces</taxon>
    </lineage>
</organism>
<proteinExistence type="predicted"/>
<gene>
    <name evidence="1" type="ORF">OG814_36410</name>
</gene>
<name>A0ABZ1LLZ3_9ACTN</name>